<keyword evidence="2" id="KW-0472">Membrane</keyword>
<evidence type="ECO:0000256" key="1">
    <source>
        <dbReference type="SAM" id="MobiDB-lite"/>
    </source>
</evidence>
<feature type="transmembrane region" description="Helical" evidence="2">
    <location>
        <begin position="138"/>
        <end position="158"/>
    </location>
</feature>
<feature type="transmembrane region" description="Helical" evidence="2">
    <location>
        <begin position="194"/>
        <end position="212"/>
    </location>
</feature>
<sequence length="706" mass="74673">MLALPDLGKSLKQLGAHRKTKRARSQENPVWSFNRLFGQCGAKQSSGEVSAEPDASKRGLQKDGQPKSASLKDGASLKQQRLISPRKLEGGDADGASTSADIYEGLSTHRSSTFSDRRRLQAEQEDPSKDCTVHLQYVPFWALLGLVIMLVGCAIFSTASLQAGGSLKQLVALVGGSTSGFTNIIAAYVTTFTVTIAVSVICLGLAIAMYSVRTDQKLRRDLRYGDSERSLGVYKVYYWLTATLFVLMFVMAAWFVVLVAVNTTAAQSMSTLINGADAGVAIISSAVAAANATLIRAHQVVGEIDVMASQFAQSPIGSIVGQLNGGNNVLNPYVNSSVSATSVAQQLVNGATAASQLASGNGGDQKQAASTLINTAQKIASQLTPAPTPTPTPQANFLNLPNIGNLQNLLGALPGNQKTPQAQVQAQAQPQAQAQYTAPAAPNNPLANLMHFQEQQPSQQQQEGTSDVPPTTQTQQGAPAPAPKTLGSFAQQVLDALVPNEESILRLAGMAGNGAAAGAGRVPSEGSGADGWQFGSGHNGNSVCPSLACLDVKMYNFLNSEACICTVQDLKSIHNYATDAQGHLKLALIGVVLLYLGAALLTVRLASEATTVYYERHLIWGGKFDRLHERKLLRLQQEEEAELVAQRERELELQEMGKRKLSAQPATDIRVEIPGKREAVAPCAPKTSPMLSPGKASPKEPADAAP</sequence>
<keyword evidence="2" id="KW-0812">Transmembrane</keyword>
<feature type="region of interest" description="Disordered" evidence="1">
    <location>
        <begin position="44"/>
        <end position="99"/>
    </location>
</feature>
<keyword evidence="4" id="KW-1185">Reference proteome</keyword>
<feature type="compositionally biased region" description="Basic and acidic residues" evidence="1">
    <location>
        <begin position="697"/>
        <end position="706"/>
    </location>
</feature>
<keyword evidence="2" id="KW-1133">Transmembrane helix</keyword>
<accession>A0AAV1IME6</accession>
<proteinExistence type="predicted"/>
<feature type="compositionally biased region" description="Basic and acidic residues" evidence="1">
    <location>
        <begin position="54"/>
        <end position="65"/>
    </location>
</feature>
<dbReference type="EMBL" id="CAUYUE010000018">
    <property type="protein sequence ID" value="CAK0787806.1"/>
    <property type="molecule type" value="Genomic_DNA"/>
</dbReference>
<feature type="transmembrane region" description="Helical" evidence="2">
    <location>
        <begin position="236"/>
        <end position="261"/>
    </location>
</feature>
<evidence type="ECO:0000256" key="2">
    <source>
        <dbReference type="SAM" id="Phobius"/>
    </source>
</evidence>
<feature type="compositionally biased region" description="Low complexity" evidence="1">
    <location>
        <begin position="420"/>
        <end position="463"/>
    </location>
</feature>
<name>A0AAV1IME6_9CHLO</name>
<feature type="compositionally biased region" description="Polar residues" evidence="1">
    <location>
        <begin position="464"/>
        <end position="477"/>
    </location>
</feature>
<comment type="caution">
    <text evidence="3">The sequence shown here is derived from an EMBL/GenBank/DDBJ whole genome shotgun (WGS) entry which is preliminary data.</text>
</comment>
<feature type="region of interest" description="Disordered" evidence="1">
    <location>
        <begin position="409"/>
        <end position="485"/>
    </location>
</feature>
<gene>
    <name evidence="3" type="ORF">CVIRNUC_011028</name>
</gene>
<protein>
    <submittedName>
        <fullName evidence="3">Uncharacterized protein</fullName>
    </submittedName>
</protein>
<feature type="transmembrane region" description="Helical" evidence="2">
    <location>
        <begin position="586"/>
        <end position="606"/>
    </location>
</feature>
<organism evidence="3 4">
    <name type="scientific">Coccomyxa viridis</name>
    <dbReference type="NCBI Taxonomy" id="1274662"/>
    <lineage>
        <taxon>Eukaryota</taxon>
        <taxon>Viridiplantae</taxon>
        <taxon>Chlorophyta</taxon>
        <taxon>core chlorophytes</taxon>
        <taxon>Trebouxiophyceae</taxon>
        <taxon>Trebouxiophyceae incertae sedis</taxon>
        <taxon>Coccomyxaceae</taxon>
        <taxon>Coccomyxa</taxon>
    </lineage>
</organism>
<evidence type="ECO:0000313" key="4">
    <source>
        <dbReference type="Proteomes" id="UP001314263"/>
    </source>
</evidence>
<feature type="region of interest" description="Disordered" evidence="1">
    <location>
        <begin position="1"/>
        <end position="28"/>
    </location>
</feature>
<feature type="region of interest" description="Disordered" evidence="1">
    <location>
        <begin position="677"/>
        <end position="706"/>
    </location>
</feature>
<evidence type="ECO:0000313" key="3">
    <source>
        <dbReference type="EMBL" id="CAK0787806.1"/>
    </source>
</evidence>
<dbReference type="Proteomes" id="UP001314263">
    <property type="component" value="Unassembled WGS sequence"/>
</dbReference>
<dbReference type="AlphaFoldDB" id="A0AAV1IME6"/>
<reference evidence="3 4" key="1">
    <citation type="submission" date="2023-10" db="EMBL/GenBank/DDBJ databases">
        <authorList>
            <person name="Maclean D."/>
            <person name="Macfadyen A."/>
        </authorList>
    </citation>
    <scope>NUCLEOTIDE SEQUENCE [LARGE SCALE GENOMIC DNA]</scope>
</reference>